<organism evidence="2">
    <name type="scientific">marine sediment metagenome</name>
    <dbReference type="NCBI Taxonomy" id="412755"/>
    <lineage>
        <taxon>unclassified sequences</taxon>
        <taxon>metagenomes</taxon>
        <taxon>ecological metagenomes</taxon>
    </lineage>
</organism>
<dbReference type="AlphaFoldDB" id="A0A0F9LHQ8"/>
<reference evidence="2" key="1">
    <citation type="journal article" date="2015" name="Nature">
        <title>Complex archaea that bridge the gap between prokaryotes and eukaryotes.</title>
        <authorList>
            <person name="Spang A."/>
            <person name="Saw J.H."/>
            <person name="Jorgensen S.L."/>
            <person name="Zaremba-Niedzwiedzka K."/>
            <person name="Martijn J."/>
            <person name="Lind A.E."/>
            <person name="van Eijk R."/>
            <person name="Schleper C."/>
            <person name="Guy L."/>
            <person name="Ettema T.J."/>
        </authorList>
    </citation>
    <scope>NUCLEOTIDE SEQUENCE</scope>
</reference>
<name>A0A0F9LHQ8_9ZZZZ</name>
<gene>
    <name evidence="2" type="ORF">LCGC14_1276470</name>
</gene>
<evidence type="ECO:0000256" key="1">
    <source>
        <dbReference type="SAM" id="MobiDB-lite"/>
    </source>
</evidence>
<evidence type="ECO:0000313" key="2">
    <source>
        <dbReference type="EMBL" id="KKM86701.1"/>
    </source>
</evidence>
<proteinExistence type="predicted"/>
<feature type="compositionally biased region" description="Acidic residues" evidence="1">
    <location>
        <begin position="156"/>
        <end position="165"/>
    </location>
</feature>
<accession>A0A0F9LHQ8</accession>
<feature type="region of interest" description="Disordered" evidence="1">
    <location>
        <begin position="95"/>
        <end position="165"/>
    </location>
</feature>
<dbReference type="EMBL" id="LAZR01007214">
    <property type="protein sequence ID" value="KKM86701.1"/>
    <property type="molecule type" value="Genomic_DNA"/>
</dbReference>
<protein>
    <submittedName>
        <fullName evidence="2">Uncharacterized protein</fullName>
    </submittedName>
</protein>
<comment type="caution">
    <text evidence="2">The sequence shown here is derived from an EMBL/GenBank/DDBJ whole genome shotgun (WGS) entry which is preliminary data.</text>
</comment>
<sequence length="165" mass="17081">MTSDAQIGLGKEESERLDYTTYLRSCTACGGERPWNILNVFREGNSIIVEAQCPGCETIIPADIVDDESLLSGGRRVDPMATGDKCWQCFEAATGQDSEGKDVCANHGGPQEASLVGMTSEAPDASQEDSPAKAGEEGSSDEEATAPEATGGGEASGDDSEGTPA</sequence>